<dbReference type="Gene3D" id="1.20.58.1910">
    <property type="match status" value="1"/>
</dbReference>
<feature type="domain" description="HD/PDEase" evidence="1">
    <location>
        <begin position="21"/>
        <end position="136"/>
    </location>
</feature>
<dbReference type="PANTHER" id="PTHR33594:SF1">
    <property type="entry name" value="HD_PDEASE DOMAIN-CONTAINING PROTEIN"/>
    <property type="match status" value="1"/>
</dbReference>
<keyword evidence="3" id="KW-1185">Reference proteome</keyword>
<dbReference type="EMBL" id="JAXOFX010000011">
    <property type="protein sequence ID" value="MDZ5473155.1"/>
    <property type="molecule type" value="Genomic_DNA"/>
</dbReference>
<protein>
    <submittedName>
        <fullName evidence="2">HD domain-containing protein</fullName>
    </submittedName>
</protein>
<evidence type="ECO:0000313" key="2">
    <source>
        <dbReference type="EMBL" id="MDZ5473155.1"/>
    </source>
</evidence>
<accession>A0ABU5J1B3</accession>
<dbReference type="RefSeq" id="WP_322447457.1">
    <property type="nucleotide sequence ID" value="NZ_JAXOFX010000011.1"/>
</dbReference>
<gene>
    <name evidence="2" type="ORF">SM124_15665</name>
</gene>
<dbReference type="InterPro" id="IPR003607">
    <property type="entry name" value="HD/PDEase_dom"/>
</dbReference>
<dbReference type="CDD" id="cd00077">
    <property type="entry name" value="HDc"/>
    <property type="match status" value="1"/>
</dbReference>
<evidence type="ECO:0000313" key="3">
    <source>
        <dbReference type="Proteomes" id="UP001290455"/>
    </source>
</evidence>
<dbReference type="SMART" id="SM00471">
    <property type="entry name" value="HDc"/>
    <property type="match status" value="1"/>
</dbReference>
<comment type="caution">
    <text evidence="2">The sequence shown here is derived from an EMBL/GenBank/DDBJ whole genome shotgun (WGS) entry which is preliminary data.</text>
</comment>
<sequence>MQKKMIEEAKKFAKETLGEDATGHDWYHIERVHRSALHIWEQEKVGDRFIIEMAALLHDIPDEKLNESKEAGEKKLHSFLDSINLDTQTKKHILDIIFSISFKGGNGSALPSIEAAIVQDADRLDAIGAIGIARAFAFGGKKGQSIYDPELTVREQMTVEEYRKGKSSSVHHFYEKLLKLKNRLNTETAKKMAEKRHAFMEQFLTEFHNDWNGKNEIDFN</sequence>
<dbReference type="Gene3D" id="1.10.472.50">
    <property type="entry name" value="HD-domain/PDEase-like"/>
    <property type="match status" value="1"/>
</dbReference>
<dbReference type="PANTHER" id="PTHR33594">
    <property type="entry name" value="SUPERFAMILY HYDROLASE, PUTATIVE (AFU_ORTHOLOGUE AFUA_1G03035)-RELATED"/>
    <property type="match status" value="1"/>
</dbReference>
<evidence type="ECO:0000259" key="1">
    <source>
        <dbReference type="SMART" id="SM00471"/>
    </source>
</evidence>
<dbReference type="Pfam" id="PF01966">
    <property type="entry name" value="HD"/>
    <property type="match status" value="1"/>
</dbReference>
<proteinExistence type="predicted"/>
<dbReference type="Proteomes" id="UP001290455">
    <property type="component" value="Unassembled WGS sequence"/>
</dbReference>
<name>A0ABU5J1B3_9BACI</name>
<dbReference type="SUPFAM" id="SSF109604">
    <property type="entry name" value="HD-domain/PDEase-like"/>
    <property type="match status" value="1"/>
</dbReference>
<reference evidence="2 3" key="1">
    <citation type="submission" date="2023-11" db="EMBL/GenBank/DDBJ databases">
        <title>Bacillus jintuensis, isolated from a mudflat on the Beibu Gulf coast.</title>
        <authorList>
            <person name="Li M."/>
        </authorList>
    </citation>
    <scope>NUCLEOTIDE SEQUENCE [LARGE SCALE GENOMIC DNA]</scope>
    <source>
        <strain evidence="2 3">31A1R</strain>
    </source>
</reference>
<dbReference type="InterPro" id="IPR006674">
    <property type="entry name" value="HD_domain"/>
</dbReference>
<organism evidence="2 3">
    <name type="scientific">Robertmurraya mangrovi</name>
    <dbReference type="NCBI Taxonomy" id="3098077"/>
    <lineage>
        <taxon>Bacteria</taxon>
        <taxon>Bacillati</taxon>
        <taxon>Bacillota</taxon>
        <taxon>Bacilli</taxon>
        <taxon>Bacillales</taxon>
        <taxon>Bacillaceae</taxon>
        <taxon>Robertmurraya</taxon>
    </lineage>
</organism>